<sequence>MAKNKSDNEQNILLNQEENNITNNIKKKNKWRFWEHSLLLKQTLITAWKTKLQLVILLLLTAFATSLVTGSWISYQRIVEGQNTLQLSDANFDAVLPTTYSKASQPVSQIANQAFSLKLGRLYYQEVDSEDSVAVYFDNTIIGQELQPLSNRDLKITYIRDSNNHITGIETFQWDNLSQPLEFNLNNANVKGSMYGQLMLKASQTNNKELKNNYLRAASDLYNSLFVNYSAGQILASVRLYFEQWITKYSTDTILDQSDDEFTTFLLMNKINYRGSADPNRDLRIPNEVNLATDTTNVLRDKIVQETDDNPRLTERGSEDFGMNGQWMIIYRNFAMNPQPNSDVIKDFANQYKSPSNYNLLNDGNDPSVYSVFFARGAAALQNREINVVNQFVTTSGVEANTGKSLSVKVVNLGLKKIHNDVNLKIFEGIYPSSSNEIAISPQYARTYGIKPGDTINISNRPFIVSGIGGDAYNIYPLINSLDPIPNTRNEFIAYVRPDSFYDSTWIEAKDKTDVSLMYFLPWKNVPVPGFDTNYFNDYYQRTIFSDNKLNDRSQYDYDQYLIEKYIRNNPDYQSKYQLNANLVVVQGDSQFDVYARGRTMLSSVLLGFKYLVYIGVVFLVLIVIFITYLIIKKAIQKGQVSMGILKSSGYSTWSIIVSYLAYPLVVLFIAIPIGWFVGLAIQIYFTEIFNTLFILPYNVLNFNIVPLFISIALICGFVLITTLITGYKMLQKEPLILMKKDSDIEVSNKNKIGWLQEKFKDKFKSRFILSLSRTSWKKITITSVVIAVATLAITATVSVPATINSMSANYFKTQKYKNYYQYQTPVSNMPLSKYGLYAWNNFNKPTDEPYYPVSGGMPWPEDVIINGSDGTNLAWYNPLEYQKTGNSNNFAEIVKFFTSDTAERTKIINQVGEAISKTGALDMNFLSWSYSWMGGRVFSNALIKDLAELDLSDDKSFSNSLITFATLVLPGILGVSNPGVPPSPDAIVEILKQTLPGFMRQVLDSKGPNAYDYFAIGHNSIAYNPNYSTEVAGPEEELVTQFQLASADSNLVNRGLLDIEGINPETKMLVMKSGLAQNLKYASTANTIPMVINRSFAARFNLGVGDQFNGHPKVKTLYYKNNQGKLRPIPKNNWYYGANPVGASDDGAKSIWNKSANKWNARGRKNIEDTDYSDTYGYQYNGVYNNKGERELDDDPTDWNNTNNVWLKLPADITGAVKSGTLRSSDTSKNLPFKVSNIGVQDGDTWWVQPFSYHVADEYFNEDIDPTSLLLTRIPEWYGAMLDQENLVVDYNLHDNFASEIETNMPEWWSSIVGSNPVTNYRVIGIQDSYDTPKAYIDQKWANLIAGYSYYDVRTEAKDPMYAPGIYQWFSGKLSASDDIYDIVGRMAFKRNADDYSIYSMSGLRGNVEEPIVANSDLLLRKKEMLNKMAEIALSASLLFIVTTVICAILIVIMITDSFTDQFRIFMARMKAEGYTNKEINSFTLGIFTPWAFVGYVVGYGLGFLSVFGFIQIITRFAGLAFPFSFIWWIIPLSFGIIALIYFSTYIINNHQLNKMNLIGLLKSDE</sequence>
<evidence type="ECO:0000256" key="3">
    <source>
        <dbReference type="ARBA" id="ARBA00022692"/>
    </source>
</evidence>
<dbReference type="GO" id="GO:0005886">
    <property type="term" value="C:plasma membrane"/>
    <property type="evidence" value="ECO:0007669"/>
    <property type="project" value="UniProtKB-SubCell"/>
</dbReference>
<protein>
    <submittedName>
        <fullName evidence="9">ABC transporter permease</fullName>
    </submittedName>
</protein>
<dbReference type="GO" id="GO:0022857">
    <property type="term" value="F:transmembrane transporter activity"/>
    <property type="evidence" value="ECO:0007669"/>
    <property type="project" value="TreeGrafter"/>
</dbReference>
<reference evidence="9 10" key="1">
    <citation type="submission" date="2020-04" db="EMBL/GenBank/DDBJ databases">
        <title>Complete genome sequence of Spiroplasma platyhelix ATCC 51748, an insect isolate.</title>
        <authorList>
            <person name="Green E.A."/>
            <person name="Klassen J.L."/>
        </authorList>
    </citation>
    <scope>NUCLEOTIDE SEQUENCE [LARGE SCALE GENOMIC DNA]</scope>
    <source>
        <strain evidence="9 10">PALS-1</strain>
    </source>
</reference>
<dbReference type="RefSeq" id="WP_168104908.1">
    <property type="nucleotide sequence ID" value="NZ_CP051215.1"/>
</dbReference>
<feature type="transmembrane region" description="Helical" evidence="7">
    <location>
        <begin position="1433"/>
        <end position="1456"/>
    </location>
</feature>
<dbReference type="Pfam" id="PF02687">
    <property type="entry name" value="FtsX"/>
    <property type="match status" value="1"/>
</dbReference>
<evidence type="ECO:0000256" key="6">
    <source>
        <dbReference type="ARBA" id="ARBA00038076"/>
    </source>
</evidence>
<dbReference type="InterPro" id="IPR050250">
    <property type="entry name" value="Macrolide_Exporter_MacB"/>
</dbReference>
<dbReference type="Proteomes" id="UP000584587">
    <property type="component" value="Unassembled WGS sequence"/>
</dbReference>
<dbReference type="PANTHER" id="PTHR30572">
    <property type="entry name" value="MEMBRANE COMPONENT OF TRANSPORTER-RELATED"/>
    <property type="match status" value="1"/>
</dbReference>
<keyword evidence="10" id="KW-1185">Reference proteome</keyword>
<gene>
    <name evidence="9" type="ORF">HER12_01550</name>
</gene>
<feature type="transmembrane region" description="Helical" evidence="7">
    <location>
        <begin position="780"/>
        <end position="804"/>
    </location>
</feature>
<evidence type="ECO:0000259" key="8">
    <source>
        <dbReference type="Pfam" id="PF02687"/>
    </source>
</evidence>
<comment type="subcellular location">
    <subcellularLocation>
        <location evidence="1">Cell membrane</location>
        <topology evidence="1">Multi-pass membrane protein</topology>
    </subcellularLocation>
</comment>
<dbReference type="InterPro" id="IPR003838">
    <property type="entry name" value="ABC3_permease_C"/>
</dbReference>
<dbReference type="PANTHER" id="PTHR30572:SF4">
    <property type="entry name" value="ABC TRANSPORTER PERMEASE YTRF"/>
    <property type="match status" value="1"/>
</dbReference>
<comment type="caution">
    <text evidence="9">The sequence shown here is derived from an EMBL/GenBank/DDBJ whole genome shotgun (WGS) entry which is preliminary data.</text>
</comment>
<feature type="transmembrane region" description="Helical" evidence="7">
    <location>
        <begin position="706"/>
        <end position="731"/>
    </location>
</feature>
<keyword evidence="3 7" id="KW-0812">Transmembrane</keyword>
<name>A0A846U0T7_9MOLU</name>
<organism evidence="9 10">
    <name type="scientific">Spiroplasma platyhelix PALS-1</name>
    <dbReference type="NCBI Taxonomy" id="1276218"/>
    <lineage>
        <taxon>Bacteria</taxon>
        <taxon>Bacillati</taxon>
        <taxon>Mycoplasmatota</taxon>
        <taxon>Mollicutes</taxon>
        <taxon>Entomoplasmatales</taxon>
        <taxon>Spiroplasmataceae</taxon>
        <taxon>Spiroplasma</taxon>
    </lineage>
</organism>
<evidence type="ECO:0000256" key="5">
    <source>
        <dbReference type="ARBA" id="ARBA00023136"/>
    </source>
</evidence>
<evidence type="ECO:0000313" key="10">
    <source>
        <dbReference type="Proteomes" id="UP000584587"/>
    </source>
</evidence>
<feature type="transmembrane region" description="Helical" evidence="7">
    <location>
        <begin position="611"/>
        <end position="632"/>
    </location>
</feature>
<evidence type="ECO:0000313" key="9">
    <source>
        <dbReference type="EMBL" id="NKE38436.1"/>
    </source>
</evidence>
<comment type="similarity">
    <text evidence="6">Belongs to the ABC-4 integral membrane protein family.</text>
</comment>
<evidence type="ECO:0000256" key="7">
    <source>
        <dbReference type="SAM" id="Phobius"/>
    </source>
</evidence>
<keyword evidence="5 7" id="KW-0472">Membrane</keyword>
<feature type="transmembrane region" description="Helical" evidence="7">
    <location>
        <begin position="1492"/>
        <end position="1515"/>
    </location>
</feature>
<feature type="transmembrane region" description="Helical" evidence="7">
    <location>
        <begin position="54"/>
        <end position="75"/>
    </location>
</feature>
<evidence type="ECO:0000256" key="2">
    <source>
        <dbReference type="ARBA" id="ARBA00022475"/>
    </source>
</evidence>
<proteinExistence type="inferred from homology"/>
<dbReference type="EMBL" id="JAAVVK010000001">
    <property type="protein sequence ID" value="NKE38436.1"/>
    <property type="molecule type" value="Genomic_DNA"/>
</dbReference>
<keyword evidence="4 7" id="KW-1133">Transmembrane helix</keyword>
<evidence type="ECO:0000256" key="1">
    <source>
        <dbReference type="ARBA" id="ARBA00004651"/>
    </source>
</evidence>
<feature type="transmembrane region" description="Helical" evidence="7">
    <location>
        <begin position="1527"/>
        <end position="1549"/>
    </location>
</feature>
<evidence type="ECO:0000256" key="4">
    <source>
        <dbReference type="ARBA" id="ARBA00022989"/>
    </source>
</evidence>
<feature type="domain" description="ABC3 transporter permease C-terminal" evidence="8">
    <location>
        <begin position="615"/>
        <end position="735"/>
    </location>
</feature>
<accession>A0A846U0T7</accession>
<keyword evidence="2" id="KW-1003">Cell membrane</keyword>
<feature type="transmembrane region" description="Helical" evidence="7">
    <location>
        <begin position="653"/>
        <end position="686"/>
    </location>
</feature>